<comment type="subunit">
    <text evidence="3">The complex is composed of two ATP-binding proteins (UgpC), two transmembrane proteins (UgpA and UgpE) and a solute-binding protein (UgpB).</text>
</comment>
<name>A0A5C0AXT8_9BURK</name>
<dbReference type="InterPro" id="IPR006059">
    <property type="entry name" value="SBP"/>
</dbReference>
<dbReference type="Pfam" id="PF13416">
    <property type="entry name" value="SBP_bac_8"/>
    <property type="match status" value="1"/>
</dbReference>
<evidence type="ECO:0000313" key="9">
    <source>
        <dbReference type="EMBL" id="QEI05401.1"/>
    </source>
</evidence>
<evidence type="ECO:0000313" key="10">
    <source>
        <dbReference type="Proteomes" id="UP000325161"/>
    </source>
</evidence>
<dbReference type="GO" id="GO:0055085">
    <property type="term" value="P:transmembrane transport"/>
    <property type="evidence" value="ECO:0007669"/>
    <property type="project" value="InterPro"/>
</dbReference>
<keyword evidence="7" id="KW-0574">Periplasm</keyword>
<dbReference type="NCBIfam" id="NF008211">
    <property type="entry name" value="PRK10974.1"/>
    <property type="match status" value="1"/>
</dbReference>
<protein>
    <recommendedName>
        <fullName evidence="4">sn-glycerol-3-phosphate-binding periplasmic protein UgpB</fullName>
    </recommendedName>
</protein>
<comment type="similarity">
    <text evidence="2">Belongs to the bacterial solute-binding protein 1 family.</text>
</comment>
<evidence type="ECO:0000256" key="4">
    <source>
        <dbReference type="ARBA" id="ARBA00017470"/>
    </source>
</evidence>
<keyword evidence="5" id="KW-0813">Transport</keyword>
<feature type="signal peptide" evidence="8">
    <location>
        <begin position="1"/>
        <end position="28"/>
    </location>
</feature>
<evidence type="ECO:0000256" key="5">
    <source>
        <dbReference type="ARBA" id="ARBA00022448"/>
    </source>
</evidence>
<dbReference type="RefSeq" id="WP_148813586.1">
    <property type="nucleotide sequence ID" value="NZ_CP043046.1"/>
</dbReference>
<dbReference type="CDD" id="cd14748">
    <property type="entry name" value="PBP2_UgpB"/>
    <property type="match status" value="1"/>
</dbReference>
<evidence type="ECO:0000256" key="7">
    <source>
        <dbReference type="ARBA" id="ARBA00022764"/>
    </source>
</evidence>
<evidence type="ECO:0000256" key="6">
    <source>
        <dbReference type="ARBA" id="ARBA00022729"/>
    </source>
</evidence>
<dbReference type="AlphaFoldDB" id="A0A5C0AXT8"/>
<gene>
    <name evidence="9" type="primary">ugpB</name>
    <name evidence="9" type="ORF">FXN63_05755</name>
</gene>
<dbReference type="InterPro" id="IPR050490">
    <property type="entry name" value="Bact_solute-bd_prot1"/>
</dbReference>
<feature type="chain" id="PRO_5022984618" description="sn-glycerol-3-phosphate-binding periplasmic protein UgpB" evidence="8">
    <location>
        <begin position="29"/>
        <end position="441"/>
    </location>
</feature>
<accession>A0A5C0AXT8</accession>
<dbReference type="GO" id="GO:0042597">
    <property type="term" value="C:periplasmic space"/>
    <property type="evidence" value="ECO:0007669"/>
    <property type="project" value="UniProtKB-SubCell"/>
</dbReference>
<dbReference type="PANTHER" id="PTHR43649:SF31">
    <property type="entry name" value="SN-GLYCEROL-3-PHOSPHATE-BINDING PERIPLASMIC PROTEIN UGPB"/>
    <property type="match status" value="1"/>
</dbReference>
<dbReference type="InterPro" id="IPR006061">
    <property type="entry name" value="SBP_1_CS"/>
</dbReference>
<sequence>MRIRLHFRQYVLGLAGAVAVASAAPALAATEIQLWHAMTGALNERIVGLTEEFNKSQSDYHVNPVYKGSYPEALNAGIAAFRAGTAPHILQVFEVGTATMMNAKGAIKPVEVMMKEAGEPFDRTAYVPAVAGYYATANGQLASFPFNSSTPVFYYNKDAFAKAGLDPEAPPKTWTELAVAAAKLKSSGQRCGYTTTWPSWIQLETFSAWHNVEYATKNNGFGGLDARLKINSPLHVRHIENLANLSKQGLFTYGGRGNAAVSRFFSGECAMLTESSSGYANIKKNATFKFGIASLPYYPDVAGAPQNTIIGGASLWVFANKTAPEYKGVAKFFSYLSKPEVQAKWHQETGYLPVTTAAYDLTRKSGFYKQNPGTDVSVEQMIVKITDKSRGVRLGFLPQIRDVTEEELENVWAGKQTAKQGLDRAVQRGDELLTRFERGNR</sequence>
<keyword evidence="6 8" id="KW-0732">Signal</keyword>
<dbReference type="EMBL" id="CP043046">
    <property type="protein sequence ID" value="QEI05401.1"/>
    <property type="molecule type" value="Genomic_DNA"/>
</dbReference>
<proteinExistence type="inferred from homology"/>
<dbReference type="KEGG" id="pacr:FXN63_05755"/>
<comment type="subcellular location">
    <subcellularLocation>
        <location evidence="1">Periplasm</location>
    </subcellularLocation>
</comment>
<keyword evidence="10" id="KW-1185">Reference proteome</keyword>
<evidence type="ECO:0000256" key="8">
    <source>
        <dbReference type="SAM" id="SignalP"/>
    </source>
</evidence>
<dbReference type="Gene3D" id="3.40.190.10">
    <property type="entry name" value="Periplasmic binding protein-like II"/>
    <property type="match status" value="2"/>
</dbReference>
<evidence type="ECO:0000256" key="2">
    <source>
        <dbReference type="ARBA" id="ARBA00008520"/>
    </source>
</evidence>
<organism evidence="9 10">
    <name type="scientific">Pigmentiphaga aceris</name>
    <dbReference type="NCBI Taxonomy" id="1940612"/>
    <lineage>
        <taxon>Bacteria</taxon>
        <taxon>Pseudomonadati</taxon>
        <taxon>Pseudomonadota</taxon>
        <taxon>Betaproteobacteria</taxon>
        <taxon>Burkholderiales</taxon>
        <taxon>Alcaligenaceae</taxon>
        <taxon>Pigmentiphaga</taxon>
    </lineage>
</organism>
<dbReference type="Proteomes" id="UP000325161">
    <property type="component" value="Chromosome"/>
</dbReference>
<dbReference type="PANTHER" id="PTHR43649">
    <property type="entry name" value="ARABINOSE-BINDING PROTEIN-RELATED"/>
    <property type="match status" value="1"/>
</dbReference>
<dbReference type="OrthoDB" id="4393730at2"/>
<dbReference type="SUPFAM" id="SSF53850">
    <property type="entry name" value="Periplasmic binding protein-like II"/>
    <property type="match status" value="1"/>
</dbReference>
<evidence type="ECO:0000256" key="1">
    <source>
        <dbReference type="ARBA" id="ARBA00004418"/>
    </source>
</evidence>
<dbReference type="PROSITE" id="PS01037">
    <property type="entry name" value="SBP_BACTERIAL_1"/>
    <property type="match status" value="1"/>
</dbReference>
<reference evidence="9 10" key="1">
    <citation type="submission" date="2019-08" db="EMBL/GenBank/DDBJ databases">
        <title>Amphibian skin-associated Pigmentiphaga: genome sequence and occurrence across geography and hosts.</title>
        <authorList>
            <person name="Bletz M.C."/>
            <person name="Bunk B."/>
            <person name="Sproeer C."/>
            <person name="Biwer P."/>
            <person name="Reiter S."/>
            <person name="Rabemananjara F.C.E."/>
            <person name="Schulz S."/>
            <person name="Overmann J."/>
            <person name="Vences M."/>
        </authorList>
    </citation>
    <scope>NUCLEOTIDE SEQUENCE [LARGE SCALE GENOMIC DNA]</scope>
    <source>
        <strain evidence="9 10">Mada1488</strain>
    </source>
</reference>
<evidence type="ECO:0000256" key="3">
    <source>
        <dbReference type="ARBA" id="ARBA00011557"/>
    </source>
</evidence>